<evidence type="ECO:0000259" key="4">
    <source>
        <dbReference type="PROSITE" id="PS50237"/>
    </source>
</evidence>
<keyword evidence="2 3" id="KW-0833">Ubl conjugation pathway</keyword>
<keyword evidence="1" id="KW-0808">Transferase</keyword>
<dbReference type="Pfam" id="PF00632">
    <property type="entry name" value="HECT"/>
    <property type="match status" value="1"/>
</dbReference>
<dbReference type="GO" id="GO:0004842">
    <property type="term" value="F:ubiquitin-protein transferase activity"/>
    <property type="evidence" value="ECO:0007669"/>
    <property type="project" value="InterPro"/>
</dbReference>
<dbReference type="Gene3D" id="3.30.2410.10">
    <property type="entry name" value="Hect, E3 ligase catalytic domain"/>
    <property type="match status" value="1"/>
</dbReference>
<feature type="active site" description="Glycyl thioester intermediate" evidence="3">
    <location>
        <position position="55"/>
    </location>
</feature>
<name>A0A9Q0DKP9_9TELE</name>
<dbReference type="PROSITE" id="PS50237">
    <property type="entry name" value="HECT"/>
    <property type="match status" value="1"/>
</dbReference>
<comment type="caution">
    <text evidence="5">The sequence shown here is derived from an EMBL/GenBank/DDBJ whole genome shotgun (WGS) entry which is preliminary data.</text>
</comment>
<organism evidence="5 6">
    <name type="scientific">Muraenolepis orangiensis</name>
    <name type="common">Patagonian moray cod</name>
    <dbReference type="NCBI Taxonomy" id="630683"/>
    <lineage>
        <taxon>Eukaryota</taxon>
        <taxon>Metazoa</taxon>
        <taxon>Chordata</taxon>
        <taxon>Craniata</taxon>
        <taxon>Vertebrata</taxon>
        <taxon>Euteleostomi</taxon>
        <taxon>Actinopterygii</taxon>
        <taxon>Neopterygii</taxon>
        <taxon>Teleostei</taxon>
        <taxon>Neoteleostei</taxon>
        <taxon>Acanthomorphata</taxon>
        <taxon>Zeiogadaria</taxon>
        <taxon>Gadariae</taxon>
        <taxon>Gadiformes</taxon>
        <taxon>Muraenolepidoidei</taxon>
        <taxon>Muraenolepididae</taxon>
        <taxon>Muraenolepis</taxon>
    </lineage>
</organism>
<dbReference type="Proteomes" id="UP001148018">
    <property type="component" value="Unassembled WGS sequence"/>
</dbReference>
<evidence type="ECO:0000256" key="3">
    <source>
        <dbReference type="PROSITE-ProRule" id="PRU00104"/>
    </source>
</evidence>
<dbReference type="AlphaFoldDB" id="A0A9Q0DKP9"/>
<sequence length="91" mass="10443">MFTSFSFVTSSLLPCPQCSSQVWYRVPIVGIQKVQMTVAVLPNATELHFPEALTCYSLLLLPNYKRYPTKRTLKCRLLGAIYHTRGFWKEG</sequence>
<proteinExistence type="predicted"/>
<evidence type="ECO:0000313" key="5">
    <source>
        <dbReference type="EMBL" id="KAJ3590153.1"/>
    </source>
</evidence>
<feature type="domain" description="HECT" evidence="4">
    <location>
        <begin position="25"/>
        <end position="87"/>
    </location>
</feature>
<evidence type="ECO:0000256" key="2">
    <source>
        <dbReference type="ARBA" id="ARBA00022786"/>
    </source>
</evidence>
<dbReference type="OrthoDB" id="5981550at2759"/>
<gene>
    <name evidence="5" type="ORF">NHX12_008107</name>
</gene>
<reference evidence="5" key="1">
    <citation type="submission" date="2022-07" db="EMBL/GenBank/DDBJ databases">
        <title>Chromosome-level genome of Muraenolepis orangiensis.</title>
        <authorList>
            <person name="Kim J."/>
        </authorList>
    </citation>
    <scope>NUCLEOTIDE SEQUENCE</scope>
    <source>
        <strain evidence="5">KU_S4_2022</strain>
        <tissue evidence="5">Muscle</tissue>
    </source>
</reference>
<protein>
    <recommendedName>
        <fullName evidence="4">HECT domain-containing protein</fullName>
    </recommendedName>
</protein>
<evidence type="ECO:0000256" key="1">
    <source>
        <dbReference type="ARBA" id="ARBA00022679"/>
    </source>
</evidence>
<dbReference type="InterPro" id="IPR035983">
    <property type="entry name" value="Hect_E3_ubiquitin_ligase"/>
</dbReference>
<dbReference type="InterPro" id="IPR000569">
    <property type="entry name" value="HECT_dom"/>
</dbReference>
<accession>A0A9Q0DKP9</accession>
<keyword evidence="6" id="KW-1185">Reference proteome</keyword>
<evidence type="ECO:0000313" key="6">
    <source>
        <dbReference type="Proteomes" id="UP001148018"/>
    </source>
</evidence>
<dbReference type="EMBL" id="JANIIK010000114">
    <property type="protein sequence ID" value="KAJ3590153.1"/>
    <property type="molecule type" value="Genomic_DNA"/>
</dbReference>
<dbReference type="SUPFAM" id="SSF56204">
    <property type="entry name" value="Hect, E3 ligase catalytic domain"/>
    <property type="match status" value="1"/>
</dbReference>